<keyword evidence="3" id="KW-1185">Reference proteome</keyword>
<name>A0A0D3DUA1_BRAOL</name>
<evidence type="ECO:0000313" key="2">
    <source>
        <dbReference type="EnsemblPlants" id="Bo8g093040.1"/>
    </source>
</evidence>
<dbReference type="Gramene" id="Bo8g093040.1">
    <property type="protein sequence ID" value="Bo8g093040.1"/>
    <property type="gene ID" value="Bo8g093040"/>
</dbReference>
<organism evidence="2 3">
    <name type="scientific">Brassica oleracea var. oleracea</name>
    <dbReference type="NCBI Taxonomy" id="109376"/>
    <lineage>
        <taxon>Eukaryota</taxon>
        <taxon>Viridiplantae</taxon>
        <taxon>Streptophyta</taxon>
        <taxon>Embryophyta</taxon>
        <taxon>Tracheophyta</taxon>
        <taxon>Spermatophyta</taxon>
        <taxon>Magnoliopsida</taxon>
        <taxon>eudicotyledons</taxon>
        <taxon>Gunneridae</taxon>
        <taxon>Pentapetalae</taxon>
        <taxon>rosids</taxon>
        <taxon>malvids</taxon>
        <taxon>Brassicales</taxon>
        <taxon>Brassicaceae</taxon>
        <taxon>Brassiceae</taxon>
        <taxon>Brassica</taxon>
    </lineage>
</organism>
<accession>A0A0D3DUA1</accession>
<sequence length="136" mass="16160">MKLCLENNNPEAHYVEGINQLFFHHKLIKALNHLRHSTYGKYDEGTYLCGLLLLYTGKIKEGKKILDTFDWEHTIYIQPLLEKDKKKTLGVYGILLKDIYLNNMARLKPPRSCDLQNMDHLCKNCYYFLRVEKFFD</sequence>
<dbReference type="HOGENOM" id="CLU_104797_1_0_1"/>
<proteinExistence type="predicted"/>
<reference evidence="2 3" key="1">
    <citation type="journal article" date="2014" name="Genome Biol.">
        <title>Transcriptome and methylome profiling reveals relics of genome dominance in the mesopolyploid Brassica oleracea.</title>
        <authorList>
            <person name="Parkin I.A."/>
            <person name="Koh C."/>
            <person name="Tang H."/>
            <person name="Robinson S.J."/>
            <person name="Kagale S."/>
            <person name="Clarke W.E."/>
            <person name="Town C.D."/>
            <person name="Nixon J."/>
            <person name="Krishnakumar V."/>
            <person name="Bidwell S.L."/>
            <person name="Denoeud F."/>
            <person name="Belcram H."/>
            <person name="Links M.G."/>
            <person name="Just J."/>
            <person name="Clarke C."/>
            <person name="Bender T."/>
            <person name="Huebert T."/>
            <person name="Mason A.S."/>
            <person name="Pires J.C."/>
            <person name="Barker G."/>
            <person name="Moore J."/>
            <person name="Walley P.G."/>
            <person name="Manoli S."/>
            <person name="Batley J."/>
            <person name="Edwards D."/>
            <person name="Nelson M.N."/>
            <person name="Wang X."/>
            <person name="Paterson A.H."/>
            <person name="King G."/>
            <person name="Bancroft I."/>
            <person name="Chalhoub B."/>
            <person name="Sharpe A.G."/>
        </authorList>
    </citation>
    <scope>NUCLEOTIDE SEQUENCE</scope>
    <source>
        <strain evidence="2 3">cv. TO1000</strain>
    </source>
</reference>
<dbReference type="PANTHER" id="PTHR33784">
    <property type="entry name" value="OS05G0482100 PROTEIN"/>
    <property type="match status" value="1"/>
</dbReference>
<feature type="domain" description="At2g35280-like TPR" evidence="1">
    <location>
        <begin position="1"/>
        <end position="66"/>
    </location>
</feature>
<dbReference type="Proteomes" id="UP000032141">
    <property type="component" value="Chromosome C8"/>
</dbReference>
<dbReference type="InterPro" id="IPR057136">
    <property type="entry name" value="At2g35280_TPR_dom"/>
</dbReference>
<dbReference type="PANTHER" id="PTHR33784:SF13">
    <property type="entry name" value="F-BOX DOMAIN-CONTAINING PROTEIN"/>
    <property type="match status" value="1"/>
</dbReference>
<dbReference type="AlphaFoldDB" id="A0A0D3DUA1"/>
<dbReference type="InterPro" id="IPR040338">
    <property type="entry name" value="At1g67623-like"/>
</dbReference>
<dbReference type="Pfam" id="PF23310">
    <property type="entry name" value="TPR_27"/>
    <property type="match status" value="1"/>
</dbReference>
<dbReference type="EnsemblPlants" id="Bo8g093040.1">
    <property type="protein sequence ID" value="Bo8g093040.1"/>
    <property type="gene ID" value="Bo8g093040"/>
</dbReference>
<protein>
    <recommendedName>
        <fullName evidence="1">At2g35280-like TPR domain-containing protein</fullName>
    </recommendedName>
</protein>
<evidence type="ECO:0000259" key="1">
    <source>
        <dbReference type="Pfam" id="PF23310"/>
    </source>
</evidence>
<evidence type="ECO:0000313" key="3">
    <source>
        <dbReference type="Proteomes" id="UP000032141"/>
    </source>
</evidence>
<reference evidence="2" key="2">
    <citation type="submission" date="2015-03" db="UniProtKB">
        <authorList>
            <consortium name="EnsemblPlants"/>
        </authorList>
    </citation>
    <scope>IDENTIFICATION</scope>
</reference>